<dbReference type="AlphaFoldDB" id="A0A4R9BIA3"/>
<accession>A0A4R9BIA3</accession>
<protein>
    <submittedName>
        <fullName evidence="1">Uncharacterized protein</fullName>
    </submittedName>
</protein>
<name>A0A4R9BIA3_9MICO</name>
<organism evidence="1 2">
    <name type="scientific">Cryobacterium lactosi</name>
    <dbReference type="NCBI Taxonomy" id="1259202"/>
    <lineage>
        <taxon>Bacteria</taxon>
        <taxon>Bacillati</taxon>
        <taxon>Actinomycetota</taxon>
        <taxon>Actinomycetes</taxon>
        <taxon>Micrococcales</taxon>
        <taxon>Microbacteriaceae</taxon>
        <taxon>Cryobacterium</taxon>
    </lineage>
</organism>
<evidence type="ECO:0000313" key="2">
    <source>
        <dbReference type="Proteomes" id="UP000298468"/>
    </source>
</evidence>
<reference evidence="1 2" key="1">
    <citation type="submission" date="2019-03" db="EMBL/GenBank/DDBJ databases">
        <title>Genomics of glacier-inhabiting Cryobacterium strains.</title>
        <authorList>
            <person name="Liu Q."/>
            <person name="Xin Y.-H."/>
        </authorList>
    </citation>
    <scope>NUCLEOTIDE SEQUENCE [LARGE SCALE GENOMIC DNA]</scope>
    <source>
        <strain evidence="1 2">Sr59</strain>
    </source>
</reference>
<proteinExistence type="predicted"/>
<evidence type="ECO:0000313" key="1">
    <source>
        <dbReference type="EMBL" id="TFD85002.1"/>
    </source>
</evidence>
<dbReference type="EMBL" id="SOHM01000039">
    <property type="protein sequence ID" value="TFD85002.1"/>
    <property type="molecule type" value="Genomic_DNA"/>
</dbReference>
<dbReference type="RefSeq" id="WP_134642315.1">
    <property type="nucleotide sequence ID" value="NZ_SOHM01000039.1"/>
</dbReference>
<comment type="caution">
    <text evidence="1">The sequence shown here is derived from an EMBL/GenBank/DDBJ whole genome shotgun (WGS) entry which is preliminary data.</text>
</comment>
<gene>
    <name evidence="1" type="ORF">E3T61_18455</name>
</gene>
<keyword evidence="2" id="KW-1185">Reference proteome</keyword>
<sequence>MTDNIIRRSKTETRKAKLRAASEAIKWRAEELAKIDALGLDGDALAAAKSGLGAEMARRLKAGASRAKSQNTVTKLIEREIRDEKERDSATRPD</sequence>
<dbReference type="Proteomes" id="UP000298468">
    <property type="component" value="Unassembled WGS sequence"/>
</dbReference>